<dbReference type="Pfam" id="PF01935">
    <property type="entry name" value="DUF87"/>
    <property type="match status" value="1"/>
</dbReference>
<evidence type="ECO:0000313" key="2">
    <source>
        <dbReference type="EMBL" id="BBH92281.1"/>
    </source>
</evidence>
<feature type="domain" description="Helicase HerA central" evidence="1">
    <location>
        <begin position="579"/>
        <end position="698"/>
    </location>
</feature>
<sequence>MLALTGGIPFVPRLWVTGIALLSVLLLVHGRVGGSSLAFWLYWYGRFWWLPKRTRFRPPSAAGAEARRKPPRGHPVASQRWVPAGELQGHLVRHWMRGADGRMKALTCWALLEVQSYSTLRLLPRYEQERLLNRCQRFLDGLSFPVKFLWIVEALDPARDPALQAQQQALVQLKDSPLQHLQRENLQEQLHQQAHCSSIRHLVVVSASSHEATSDQQTAQGRSLLHRMSALLFPRQEPVAEAEVERALRIRLGVVKAGLEALDLQVSLLSGAALLRAFASCLAPGSSVPSFEVDSVSHPHRPGSQGPAGRWVKRLRGLHGELLSYISPRPQAMLDPGLPLEELLAPVAVDLAPQGLRVQVGKQGQQSRCLRTYEVVGLPAEVSYGWLEGITNLGIPLIIMLQCQPLPNRVMLRRLELQRTKIESQRLADRKSLRLTKADVEQEATQLLTLIEALASNSLTLCSIQLLLMVHASTLERLEERTRYLLAHLRDQQVRVRALAYRHDLGWQACFPTPMTSTALVTPGAITLPSDVVATCLTWSNSRVGTPSGAYLGISRQGPQGAAVALPVYLNPWDGTRRLPNPHVVICGESGMGKSWLAKTLMLGLLCTHTADVVVLDRDGDYDAIHAALGEASQRINLAGQCPINPLELPYGPGDVDLTDPVDLVAEHIEQHLLPGLALLYGESLSKTQEAVLTHAARVAYRTRGLYMEAIRTDPQVLLQEPPTFAAFLEVLRTAPTASEVQREMLMERFDQVAYLFSEHTTLTLTPLTIFAIGKLDERWYPFMNYVIYNFVQRYRAVQGGERYLAYVVEEASYLLKHPAGRRYLEAGARGFRKLGIAQITISQHPTDFLEAGQVVLANSGTWFLLGMQRQAAQRLQLPDELERLLEEARPGRVVFRCGRELAPLDVVTYRHSPLLRALLTTDPRDRRRLASLQHRSSLQRQTRIAGPGVP</sequence>
<protein>
    <recommendedName>
        <fullName evidence="1">Helicase HerA central domain-containing protein</fullName>
    </recommendedName>
</protein>
<gene>
    <name evidence="2" type="ORF">KTA_04800</name>
</gene>
<dbReference type="EMBL" id="AP019377">
    <property type="protein sequence ID" value="BBH92281.1"/>
    <property type="molecule type" value="Genomic_DNA"/>
</dbReference>
<dbReference type="SUPFAM" id="SSF52540">
    <property type="entry name" value="P-loop containing nucleoside triphosphate hydrolases"/>
    <property type="match status" value="1"/>
</dbReference>
<accession>A0A455SYQ4</accession>
<dbReference type="Gene3D" id="3.40.50.300">
    <property type="entry name" value="P-loop containing nucleotide triphosphate hydrolases"/>
    <property type="match status" value="2"/>
</dbReference>
<dbReference type="PANTHER" id="PTHR30121">
    <property type="entry name" value="UNCHARACTERIZED PROTEIN YJGR-RELATED"/>
    <property type="match status" value="1"/>
</dbReference>
<dbReference type="InterPro" id="IPR027417">
    <property type="entry name" value="P-loop_NTPase"/>
</dbReference>
<organism evidence="2">
    <name type="scientific">Thermogemmatispora argillosa</name>
    <dbReference type="NCBI Taxonomy" id="2045280"/>
    <lineage>
        <taxon>Bacteria</taxon>
        <taxon>Bacillati</taxon>
        <taxon>Chloroflexota</taxon>
        <taxon>Ktedonobacteria</taxon>
        <taxon>Thermogemmatisporales</taxon>
        <taxon>Thermogemmatisporaceae</taxon>
        <taxon>Thermogemmatispora</taxon>
    </lineage>
</organism>
<evidence type="ECO:0000259" key="1">
    <source>
        <dbReference type="Pfam" id="PF01935"/>
    </source>
</evidence>
<reference evidence="2" key="1">
    <citation type="submission" date="2018-12" db="EMBL/GenBank/DDBJ databases">
        <title>Novel natural products biosynthetic potential of the class Ktedonobacteria.</title>
        <authorList>
            <person name="Zheng Y."/>
            <person name="Saitou A."/>
            <person name="Wang C.M."/>
            <person name="Toyoda A."/>
            <person name="Minakuchi Y."/>
            <person name="Sekiguchi Y."/>
            <person name="Ueda K."/>
            <person name="Takano H."/>
            <person name="Sakai Y."/>
            <person name="Yokota A."/>
            <person name="Yabe S."/>
        </authorList>
    </citation>
    <scope>NUCLEOTIDE SEQUENCE</scope>
    <source>
        <strain evidence="2">A3-2</strain>
    </source>
</reference>
<name>A0A455SYQ4_9CHLR</name>
<dbReference type="AlphaFoldDB" id="A0A455SYQ4"/>
<dbReference type="InterPro" id="IPR051162">
    <property type="entry name" value="T4SS_component"/>
</dbReference>
<proteinExistence type="predicted"/>
<dbReference type="PANTHER" id="PTHR30121:SF6">
    <property type="entry name" value="SLR6007 PROTEIN"/>
    <property type="match status" value="1"/>
</dbReference>
<dbReference type="InterPro" id="IPR002789">
    <property type="entry name" value="HerA_central"/>
</dbReference>